<evidence type="ECO:0000256" key="4">
    <source>
        <dbReference type="ARBA" id="ARBA00022692"/>
    </source>
</evidence>
<feature type="transmembrane region" description="Helical" evidence="10">
    <location>
        <begin position="296"/>
        <end position="317"/>
    </location>
</feature>
<proteinExistence type="inferred from homology"/>
<evidence type="ECO:0000256" key="7">
    <source>
        <dbReference type="ARBA" id="ARBA00022989"/>
    </source>
</evidence>
<protein>
    <submittedName>
        <fullName evidence="12">Glutathione transporter 1</fullName>
    </submittedName>
</protein>
<reference evidence="12 13" key="1">
    <citation type="submission" date="2016-03" db="EMBL/GenBank/DDBJ databases">
        <title>Whole genome sequencing of Grifola frondosa 9006-11.</title>
        <authorList>
            <person name="Min B."/>
            <person name="Park H."/>
            <person name="Kim J.-G."/>
            <person name="Cho H."/>
            <person name="Oh Y.-L."/>
            <person name="Kong W.-S."/>
            <person name="Choi I.-G."/>
        </authorList>
    </citation>
    <scope>NUCLEOTIDE SEQUENCE [LARGE SCALE GENOMIC DNA]</scope>
    <source>
        <strain evidence="12 13">9006-11</strain>
    </source>
</reference>
<feature type="transmembrane region" description="Helical" evidence="10">
    <location>
        <begin position="477"/>
        <end position="497"/>
    </location>
</feature>
<dbReference type="GO" id="GO:0016020">
    <property type="term" value="C:membrane"/>
    <property type="evidence" value="ECO:0007669"/>
    <property type="project" value="UniProtKB-SubCell"/>
</dbReference>
<evidence type="ECO:0000256" key="6">
    <source>
        <dbReference type="ARBA" id="ARBA00022927"/>
    </source>
</evidence>
<comment type="caution">
    <text evidence="12">The sequence shown here is derived from an EMBL/GenBank/DDBJ whole genome shotgun (WGS) entry which is preliminary data.</text>
</comment>
<feature type="region of interest" description="Disordered" evidence="9">
    <location>
        <begin position="111"/>
        <end position="171"/>
    </location>
</feature>
<accession>A0A1C7LZI5</accession>
<keyword evidence="5" id="KW-0571">Peptide transport</keyword>
<feature type="transmembrane region" description="Helical" evidence="10">
    <location>
        <begin position="667"/>
        <end position="689"/>
    </location>
</feature>
<dbReference type="OrthoDB" id="9986677at2759"/>
<dbReference type="InterPro" id="IPR004813">
    <property type="entry name" value="OPT"/>
</dbReference>
<dbReference type="Pfam" id="PF03169">
    <property type="entry name" value="OPT"/>
    <property type="match status" value="1"/>
</dbReference>
<feature type="transmembrane region" description="Helical" evidence="10">
    <location>
        <begin position="509"/>
        <end position="528"/>
    </location>
</feature>
<evidence type="ECO:0000256" key="5">
    <source>
        <dbReference type="ARBA" id="ARBA00022856"/>
    </source>
</evidence>
<feature type="transmembrane region" description="Helical" evidence="10">
    <location>
        <begin position="641"/>
        <end position="661"/>
    </location>
</feature>
<keyword evidence="8 10" id="KW-0472">Membrane</keyword>
<evidence type="ECO:0000313" key="12">
    <source>
        <dbReference type="EMBL" id="OBZ69888.1"/>
    </source>
</evidence>
<feature type="region of interest" description="Disordered" evidence="9">
    <location>
        <begin position="199"/>
        <end position="223"/>
    </location>
</feature>
<comment type="similarity">
    <text evidence="2">Belongs to the oligopeptide OPT transporter family.</text>
</comment>
<evidence type="ECO:0000256" key="2">
    <source>
        <dbReference type="ARBA" id="ARBA00008807"/>
    </source>
</evidence>
<keyword evidence="13" id="KW-1185">Reference proteome</keyword>
<keyword evidence="11" id="KW-0732">Signal</keyword>
<dbReference type="InterPro" id="IPR004648">
    <property type="entry name" value="Oligpept_transpt"/>
</dbReference>
<feature type="transmembrane region" description="Helical" evidence="10">
    <location>
        <begin position="895"/>
        <end position="918"/>
    </location>
</feature>
<dbReference type="PANTHER" id="PTHR22601">
    <property type="entry name" value="ISP4 LIKE PROTEIN"/>
    <property type="match status" value="1"/>
</dbReference>
<dbReference type="GO" id="GO:0035673">
    <property type="term" value="F:oligopeptide transmembrane transporter activity"/>
    <property type="evidence" value="ECO:0007669"/>
    <property type="project" value="InterPro"/>
</dbReference>
<comment type="subcellular location">
    <subcellularLocation>
        <location evidence="1">Membrane</location>
        <topology evidence="1">Multi-pass membrane protein</topology>
    </subcellularLocation>
</comment>
<feature type="chain" id="PRO_5008888854" evidence="11">
    <location>
        <begin position="34"/>
        <end position="958"/>
    </location>
</feature>
<feature type="transmembrane region" description="Helical" evidence="10">
    <location>
        <begin position="749"/>
        <end position="768"/>
    </location>
</feature>
<dbReference type="Proteomes" id="UP000092993">
    <property type="component" value="Unassembled WGS sequence"/>
</dbReference>
<dbReference type="EMBL" id="LUGG01000015">
    <property type="protein sequence ID" value="OBZ69888.1"/>
    <property type="molecule type" value="Genomic_DNA"/>
</dbReference>
<evidence type="ECO:0000256" key="3">
    <source>
        <dbReference type="ARBA" id="ARBA00022448"/>
    </source>
</evidence>
<feature type="transmembrane region" description="Helical" evidence="10">
    <location>
        <begin position="270"/>
        <end position="290"/>
    </location>
</feature>
<gene>
    <name evidence="12" type="primary">pgt1_1</name>
    <name evidence="12" type="ORF">A0H81_10235</name>
</gene>
<feature type="transmembrane region" description="Helical" evidence="10">
    <location>
        <begin position="822"/>
        <end position="839"/>
    </location>
</feature>
<feature type="transmembrane region" description="Helical" evidence="10">
    <location>
        <begin position="859"/>
        <end position="883"/>
    </location>
</feature>
<evidence type="ECO:0000256" key="11">
    <source>
        <dbReference type="SAM" id="SignalP"/>
    </source>
</evidence>
<keyword evidence="4 10" id="KW-0812">Transmembrane</keyword>
<dbReference type="OMA" id="DWTQITW"/>
<dbReference type="GO" id="GO:0015031">
    <property type="term" value="P:protein transport"/>
    <property type="evidence" value="ECO:0007669"/>
    <property type="project" value="UniProtKB-KW"/>
</dbReference>
<dbReference type="AlphaFoldDB" id="A0A1C7LZI5"/>
<feature type="compositionally biased region" description="Low complexity" evidence="9">
    <location>
        <begin position="158"/>
        <end position="171"/>
    </location>
</feature>
<sequence>MAGFCPIPTTLPPSSPLLLIPLIFFVLPSVPNATHSVGEASQLRPSLHRAPTTAGAYFDRDTQYTDSLEYSIDEEDEESEAEDVFAFGRPATADQQQTPQFEHGNQDLYHNTIAYDPGLNSPLATPPVSYPSPTPVESPPSTDSQSPDDPYRLRRIAPTPSVPISTPTTGTGRFTGVSSAVSSREVHVSLPATRGSVNEYVGDLKGKGRPPSTPRSTSFPSMMEMDSREGSIKMEFDLDEVDEEDSPFPEVRASVSNIDDPEMPVLTLRMWFIGMLLTLTAGSANMFFNFRQPAPSVVSSVLLLLAHPAGKLMAYLLPIRTWRMPRWLGGYEFSLNPGPWNIKEHALVYMMANVSIGIPYAINAVVVAEINYGVKLGYWFNTMLILATQLTGFALAGLCRRYLVWPASMVWPQNLIVCTMLNTLHADEDDERGGISRFRFFVYMSLAAFFFFFLPGYLFTALSIFSWVCWIVPKNIVVNQLFGVSGGLGMSVLTFDWTQITWIGSPLMVPWWAEVQIFVGFVVIYWILNPILYYTNSWDLAYFPMMANQPYDRFGNAYDVSRVLTPEHTFDAEAFAAYSPLYLPASYAITYLMAFALSSCMIVHALLYHGRMVLHGFLQTRIEKDDIHAKLMRAYPEVPDWWYALSFALFFSLAIVVSEVWHTGIPVWALLLAILLPVTYIIPSGYVYAMTGQTITINLIAQIIPGMILPGKPLPNMIFKSYAVQTLAEGSAFVQDLKLGHYMKVPPRATFIVQLVSTMLVGFLQVGVKEWMFSNIPDICQPNQPDFLTCPHNQVFYTASAIWGLIGPARQFGSQSIYHPQLYALAVGAILPIPFWIWQRRYPNSWNKYVSMPIVLNGIAYIPPATGINYSSWFLLGAIFQFFIRRKNFAWWSKFNYILSAAMDTGTVLSLLFIFFTLQFPKGGSINVNWWGNSVYTNTADYNRLPLRQVPAGGIGQV</sequence>
<feature type="transmembrane region" description="Helical" evidence="10">
    <location>
        <begin position="588"/>
        <end position="608"/>
    </location>
</feature>
<feature type="transmembrane region" description="Helical" evidence="10">
    <location>
        <begin position="440"/>
        <end position="465"/>
    </location>
</feature>
<evidence type="ECO:0000256" key="9">
    <source>
        <dbReference type="SAM" id="MobiDB-lite"/>
    </source>
</evidence>
<dbReference type="NCBIfam" id="TIGR00728">
    <property type="entry name" value="OPT_sfam"/>
    <property type="match status" value="1"/>
</dbReference>
<keyword evidence="7 10" id="KW-1133">Transmembrane helix</keyword>
<dbReference type="NCBIfam" id="TIGR00727">
    <property type="entry name" value="ISP4_OPT"/>
    <property type="match status" value="1"/>
</dbReference>
<feature type="compositionally biased region" description="Low complexity" evidence="9">
    <location>
        <begin position="139"/>
        <end position="148"/>
    </location>
</feature>
<evidence type="ECO:0000256" key="8">
    <source>
        <dbReference type="ARBA" id="ARBA00023136"/>
    </source>
</evidence>
<keyword evidence="3" id="KW-0813">Transport</keyword>
<evidence type="ECO:0000256" key="10">
    <source>
        <dbReference type="SAM" id="Phobius"/>
    </source>
</evidence>
<feature type="signal peptide" evidence="11">
    <location>
        <begin position="1"/>
        <end position="33"/>
    </location>
</feature>
<feature type="transmembrane region" description="Helical" evidence="10">
    <location>
        <begin position="378"/>
        <end position="399"/>
    </location>
</feature>
<organism evidence="12 13">
    <name type="scientific">Grifola frondosa</name>
    <name type="common">Maitake</name>
    <name type="synonym">Polyporus frondosus</name>
    <dbReference type="NCBI Taxonomy" id="5627"/>
    <lineage>
        <taxon>Eukaryota</taxon>
        <taxon>Fungi</taxon>
        <taxon>Dikarya</taxon>
        <taxon>Basidiomycota</taxon>
        <taxon>Agaricomycotina</taxon>
        <taxon>Agaricomycetes</taxon>
        <taxon>Polyporales</taxon>
        <taxon>Grifolaceae</taxon>
        <taxon>Grifola</taxon>
    </lineage>
</organism>
<evidence type="ECO:0000256" key="1">
    <source>
        <dbReference type="ARBA" id="ARBA00004141"/>
    </source>
</evidence>
<feature type="transmembrane region" description="Helical" evidence="10">
    <location>
        <begin position="346"/>
        <end position="366"/>
    </location>
</feature>
<name>A0A1C7LZI5_GRIFR</name>
<keyword evidence="6" id="KW-0653">Protein transport</keyword>
<feature type="compositionally biased region" description="Pro residues" evidence="9">
    <location>
        <begin position="124"/>
        <end position="138"/>
    </location>
</feature>
<evidence type="ECO:0000313" key="13">
    <source>
        <dbReference type="Proteomes" id="UP000092993"/>
    </source>
</evidence>